<gene>
    <name evidence="1" type="ORF">LBBP_02897</name>
</gene>
<evidence type="ECO:0000313" key="1">
    <source>
        <dbReference type="EMBL" id="ALO27113.1"/>
    </source>
</evidence>
<proteinExistence type="predicted"/>
<accession>A0A0S2ITY3</accession>
<dbReference type="Proteomes" id="UP000058857">
    <property type="component" value="Chromosome 1"/>
</dbReference>
<dbReference type="AlphaFoldDB" id="A0A0S2ITY3"/>
<sequence>MEEIAGLFSDFSDSFENKVPQKVRMINNVIHLLKSDFLFIVESP</sequence>
<protein>
    <submittedName>
        <fullName evidence="1">Uncharacterized protein</fullName>
    </submittedName>
</protein>
<reference evidence="1 2" key="1">
    <citation type="journal article" date="2015" name="PLoS Negl. Trop. Dis.">
        <title>Distribution of Plasmids in Distinct Leptospira Pathogenic Species.</title>
        <authorList>
            <person name="Wang Y."/>
            <person name="Zhuang X."/>
            <person name="Zhong Y."/>
            <person name="Zhang C."/>
            <person name="Zhang Y."/>
            <person name="Zeng L."/>
            <person name="Zhu Y."/>
            <person name="He P."/>
            <person name="Dong K."/>
            <person name="Pal U."/>
            <person name="Guo X."/>
            <person name="Qin J."/>
        </authorList>
    </citation>
    <scope>NUCLEOTIDE SEQUENCE [LARGE SCALE GENOMIC DNA]</scope>
    <source>
        <strain evidence="1 2">56604</strain>
    </source>
</reference>
<organism evidence="1">
    <name type="scientific">Leptospira borgpetersenii serovar Ballum</name>
    <dbReference type="NCBI Taxonomy" id="280505"/>
    <lineage>
        <taxon>Bacteria</taxon>
        <taxon>Pseudomonadati</taxon>
        <taxon>Spirochaetota</taxon>
        <taxon>Spirochaetia</taxon>
        <taxon>Leptospirales</taxon>
        <taxon>Leptospiraceae</taxon>
        <taxon>Leptospira</taxon>
    </lineage>
</organism>
<name>A0A0S2ITY3_LEPBO</name>
<dbReference type="EMBL" id="CP012029">
    <property type="protein sequence ID" value="ALO27113.1"/>
    <property type="molecule type" value="Genomic_DNA"/>
</dbReference>
<evidence type="ECO:0000313" key="2">
    <source>
        <dbReference type="Proteomes" id="UP000058857"/>
    </source>
</evidence>